<name>A0A1S2YDL0_CICAR</name>
<dbReference type="KEGG" id="cam:101510066"/>
<evidence type="ECO:0000313" key="4">
    <source>
        <dbReference type="Proteomes" id="UP000087171"/>
    </source>
</evidence>
<dbReference type="AlphaFoldDB" id="A0A1S2YDL0"/>
<dbReference type="eggNOG" id="KOG2545">
    <property type="taxonomic scope" value="Eukaryota"/>
</dbReference>
<dbReference type="InterPro" id="IPR019140">
    <property type="entry name" value="MCM_complex-bd"/>
</dbReference>
<evidence type="ECO:0000256" key="1">
    <source>
        <dbReference type="ARBA" id="ARBA00004123"/>
    </source>
</evidence>
<evidence type="ECO:0000256" key="2">
    <source>
        <dbReference type="ARBA" id="ARBA00023242"/>
    </source>
</evidence>
<evidence type="ECO:0000256" key="3">
    <source>
        <dbReference type="SAM" id="MobiDB-lite"/>
    </source>
</evidence>
<reference evidence="5" key="2">
    <citation type="submission" date="2025-08" db="UniProtKB">
        <authorList>
            <consortium name="RefSeq"/>
        </authorList>
    </citation>
    <scope>IDENTIFICATION</scope>
    <source>
        <tissue evidence="5">Etiolated seedlings</tissue>
    </source>
</reference>
<dbReference type="PANTHER" id="PTHR13489">
    <property type="entry name" value="MINI-CHROMOSOME MAINTENANCE COMPLEX-BINDING PROTEIN"/>
    <property type="match status" value="1"/>
</dbReference>
<keyword evidence="4" id="KW-1185">Reference proteome</keyword>
<dbReference type="GO" id="GO:0006261">
    <property type="term" value="P:DNA-templated DNA replication"/>
    <property type="evidence" value="ECO:0007669"/>
    <property type="project" value="TreeGrafter"/>
</dbReference>
<dbReference type="Proteomes" id="UP000087171">
    <property type="component" value="Chromosome Ca5"/>
</dbReference>
<reference evidence="4" key="1">
    <citation type="journal article" date="2013" name="Nat. Biotechnol.">
        <title>Draft genome sequence of chickpea (Cicer arietinum) provides a resource for trait improvement.</title>
        <authorList>
            <person name="Varshney R.K."/>
            <person name="Song C."/>
            <person name="Saxena R.K."/>
            <person name="Azam S."/>
            <person name="Yu S."/>
            <person name="Sharpe A.G."/>
            <person name="Cannon S."/>
            <person name="Baek J."/>
            <person name="Rosen B.D."/>
            <person name="Tar'an B."/>
            <person name="Millan T."/>
            <person name="Zhang X."/>
            <person name="Ramsay L.D."/>
            <person name="Iwata A."/>
            <person name="Wang Y."/>
            <person name="Nelson W."/>
            <person name="Farmer A.D."/>
            <person name="Gaur P.M."/>
            <person name="Soderlund C."/>
            <person name="Penmetsa R.V."/>
            <person name="Xu C."/>
            <person name="Bharti A.K."/>
            <person name="He W."/>
            <person name="Winter P."/>
            <person name="Zhao S."/>
            <person name="Hane J.K."/>
            <person name="Carrasquilla-Garcia N."/>
            <person name="Condie J.A."/>
            <person name="Upadhyaya H.D."/>
            <person name="Luo M.C."/>
            <person name="Thudi M."/>
            <person name="Gowda C.L."/>
            <person name="Singh N.P."/>
            <person name="Lichtenzveig J."/>
            <person name="Gali K.K."/>
            <person name="Rubio J."/>
            <person name="Nadarajan N."/>
            <person name="Dolezel J."/>
            <person name="Bansal K.C."/>
            <person name="Xu X."/>
            <person name="Edwards D."/>
            <person name="Zhang G."/>
            <person name="Kahl G."/>
            <person name="Gil J."/>
            <person name="Singh K.B."/>
            <person name="Datta S.K."/>
            <person name="Jackson S.A."/>
            <person name="Wang J."/>
            <person name="Cook D.R."/>
        </authorList>
    </citation>
    <scope>NUCLEOTIDE SEQUENCE [LARGE SCALE GENOMIC DNA]</scope>
    <source>
        <strain evidence="4">cv. CDC Frontier</strain>
    </source>
</reference>
<sequence length="592" mass="66563">MVGPQYDFLANPLGAVRSTFDTAIASGSDPSSLNGRDWGAIDLFRHFLFDQSQLSQVPLLTPATVRYVKPNTLVRFRGMVQDMLGNEFYVGAYKDGSAWRTNKFMDVCQYPIPIGSSADTLIWERRLLYCVPVPGLNSWAEISPEAVGNLSMDWTSEQRDKRRREDEESSNMAVESDEVGCSPNTKRMREGEHPPLASQSQGAVPEIAGSIMSLVPGLDDDSSCCLVKIYDLPESELKLNDVFEFVGILTSDSELQEDTEDSDLSNGFGEDPLHHFPPNKVPRLHCFIHRKLSVLDFLQNKPIIEPKPDLVKGIREALLRHLSAVLGNDDIAAHFMLLHLLSKVHARVDNLAVGKFSVNFTCFSKETASIFGKQLNLAIKNLVPFTHCIPLTVEYLNTATLAPKKNYDTNRLETGVLQLAEGSHMIVDETQLEAGTLNSVGVENARLLQNLTELQKVEYDFKYYKMEMVTDVQLLVLSEGKSNILPADVIVPIRPSQTICFEAAEAEALEAWRWYLATIRQLPHCIESEMQKMVESDLVAARQADRSLNPQDLSRWLTMGRLMSISFGETSLSLEHWQMAKELERLRRERLK</sequence>
<dbReference type="PaxDb" id="3827-XP_004502833.1"/>
<dbReference type="GO" id="GO:0003682">
    <property type="term" value="F:chromatin binding"/>
    <property type="evidence" value="ECO:0007669"/>
    <property type="project" value="TreeGrafter"/>
</dbReference>
<dbReference type="RefSeq" id="XP_004502833.1">
    <property type="nucleotide sequence ID" value="XM_004502776.3"/>
</dbReference>
<dbReference type="GO" id="GO:0005634">
    <property type="term" value="C:nucleus"/>
    <property type="evidence" value="ECO:0007669"/>
    <property type="project" value="UniProtKB-SubCell"/>
</dbReference>
<accession>A0A1S2YDL0</accession>
<dbReference type="GeneID" id="101510066"/>
<evidence type="ECO:0000313" key="5">
    <source>
        <dbReference type="RefSeq" id="XP_004502833.1"/>
    </source>
</evidence>
<dbReference type="Pfam" id="PF09739">
    <property type="entry name" value="MCM_bind"/>
    <property type="match status" value="1"/>
</dbReference>
<dbReference type="PANTHER" id="PTHR13489:SF0">
    <property type="entry name" value="MINI-CHROMOSOME MAINTENANCE COMPLEX-BINDING PROTEIN"/>
    <property type="match status" value="1"/>
</dbReference>
<gene>
    <name evidence="5" type="primary">LOC101510066</name>
</gene>
<organism evidence="4 5">
    <name type="scientific">Cicer arietinum</name>
    <name type="common">Chickpea</name>
    <name type="synonym">Garbanzo</name>
    <dbReference type="NCBI Taxonomy" id="3827"/>
    <lineage>
        <taxon>Eukaryota</taxon>
        <taxon>Viridiplantae</taxon>
        <taxon>Streptophyta</taxon>
        <taxon>Embryophyta</taxon>
        <taxon>Tracheophyta</taxon>
        <taxon>Spermatophyta</taxon>
        <taxon>Magnoliopsida</taxon>
        <taxon>eudicotyledons</taxon>
        <taxon>Gunneridae</taxon>
        <taxon>Pentapetalae</taxon>
        <taxon>rosids</taxon>
        <taxon>fabids</taxon>
        <taxon>Fabales</taxon>
        <taxon>Fabaceae</taxon>
        <taxon>Papilionoideae</taxon>
        <taxon>50 kb inversion clade</taxon>
        <taxon>NPAAA clade</taxon>
        <taxon>Hologalegina</taxon>
        <taxon>IRL clade</taxon>
        <taxon>Cicereae</taxon>
        <taxon>Cicer</taxon>
    </lineage>
</organism>
<protein>
    <submittedName>
        <fullName evidence="5">Mini-chromosome maintenance complex-binding protein</fullName>
    </submittedName>
</protein>
<dbReference type="OrthoDB" id="329666at2759"/>
<proteinExistence type="predicted"/>
<feature type="compositionally biased region" description="Basic and acidic residues" evidence="3">
    <location>
        <begin position="156"/>
        <end position="166"/>
    </location>
</feature>
<feature type="region of interest" description="Disordered" evidence="3">
    <location>
        <begin position="151"/>
        <end position="202"/>
    </location>
</feature>
<keyword evidence="2" id="KW-0539">Nucleus</keyword>
<dbReference type="STRING" id="3827.A0A1S2YDL0"/>
<comment type="subcellular location">
    <subcellularLocation>
        <location evidence="1">Nucleus</location>
    </subcellularLocation>
</comment>